<name>Q07QK1_RHOP5</name>
<reference evidence="1" key="1">
    <citation type="submission" date="2006-09" db="EMBL/GenBank/DDBJ databases">
        <title>Complete sequence of Rhodopseudomonas palustris BisA53.</title>
        <authorList>
            <consortium name="US DOE Joint Genome Institute"/>
            <person name="Copeland A."/>
            <person name="Lucas S."/>
            <person name="Lapidus A."/>
            <person name="Barry K."/>
            <person name="Detter J.C."/>
            <person name="Glavina del Rio T."/>
            <person name="Hammon N."/>
            <person name="Israni S."/>
            <person name="Dalin E."/>
            <person name="Tice H."/>
            <person name="Pitluck S."/>
            <person name="Chain P."/>
            <person name="Malfatti S."/>
            <person name="Shin M."/>
            <person name="Vergez L."/>
            <person name="Schmutz J."/>
            <person name="Larimer F."/>
            <person name="Land M."/>
            <person name="Hauser L."/>
            <person name="Pelletier D.A."/>
            <person name="Kyrpides N."/>
            <person name="Kim E."/>
            <person name="Harwood C.S."/>
            <person name="Oda Y."/>
            <person name="Richardson P."/>
        </authorList>
    </citation>
    <scope>NUCLEOTIDE SEQUENCE [LARGE SCALE GENOMIC DNA]</scope>
    <source>
        <strain evidence="1">BisA53</strain>
    </source>
</reference>
<dbReference type="OrthoDB" id="8242572at2"/>
<protein>
    <submittedName>
        <fullName evidence="1">Uncharacterized protein</fullName>
    </submittedName>
</protein>
<accession>Q07QK1</accession>
<evidence type="ECO:0000313" key="1">
    <source>
        <dbReference type="EMBL" id="ABJ05783.1"/>
    </source>
</evidence>
<organism evidence="1">
    <name type="scientific">Rhodopseudomonas palustris (strain BisA53)</name>
    <dbReference type="NCBI Taxonomy" id="316055"/>
    <lineage>
        <taxon>Bacteria</taxon>
        <taxon>Pseudomonadati</taxon>
        <taxon>Pseudomonadota</taxon>
        <taxon>Alphaproteobacteria</taxon>
        <taxon>Hyphomicrobiales</taxon>
        <taxon>Nitrobacteraceae</taxon>
        <taxon>Rhodopseudomonas</taxon>
    </lineage>
</organism>
<dbReference type="AlphaFoldDB" id="Q07QK1"/>
<dbReference type="EMBL" id="CP000463">
    <property type="protein sequence ID" value="ABJ05783.1"/>
    <property type="molecule type" value="Genomic_DNA"/>
</dbReference>
<dbReference type="HOGENOM" id="CLU_174815_0_0_5"/>
<dbReference type="KEGG" id="rpe:RPE_1835"/>
<sequence length="108" mass="11556">MATLLAYRCPQSGQMTQTWLSVEPVAGDRETYQAVTCLACAKQHFICVASGHVLGEDEGRPSSGRAPELLPNQIRRLHDRANASDLPERIKGEAGGAVLGLTNLPKAS</sequence>
<gene>
    <name evidence="1" type="ordered locus">RPE_1835</name>
</gene>
<proteinExistence type="predicted"/>